<proteinExistence type="predicted"/>
<keyword evidence="1" id="KW-1133">Transmembrane helix</keyword>
<sequence>MIRVLAFLLLLLAAFLIYKGALLLLARDVKQGIQRLAYAISGFWIGLPLLIIMAQKKFNISMIDQDEWMGWLMFALLPNILFWTIIWILKGLNKDMPED</sequence>
<keyword evidence="1" id="KW-0812">Transmembrane</keyword>
<dbReference type="EMBL" id="CACVAT010000554">
    <property type="protein sequence ID" value="CAA6829898.1"/>
    <property type="molecule type" value="Genomic_DNA"/>
</dbReference>
<organism evidence="2">
    <name type="scientific">uncultured Thiotrichaceae bacterium</name>
    <dbReference type="NCBI Taxonomy" id="298394"/>
    <lineage>
        <taxon>Bacteria</taxon>
        <taxon>Pseudomonadati</taxon>
        <taxon>Pseudomonadota</taxon>
        <taxon>Gammaproteobacteria</taxon>
        <taxon>Thiotrichales</taxon>
        <taxon>Thiotrichaceae</taxon>
        <taxon>environmental samples</taxon>
    </lineage>
</organism>
<name>A0A6S6UDI1_9GAMM</name>
<feature type="transmembrane region" description="Helical" evidence="1">
    <location>
        <begin position="68"/>
        <end position="89"/>
    </location>
</feature>
<evidence type="ECO:0000256" key="1">
    <source>
        <dbReference type="SAM" id="Phobius"/>
    </source>
</evidence>
<evidence type="ECO:0000313" key="2">
    <source>
        <dbReference type="EMBL" id="CAA6829898.1"/>
    </source>
</evidence>
<protein>
    <submittedName>
        <fullName evidence="2">Uncharacterized protein</fullName>
    </submittedName>
</protein>
<keyword evidence="1" id="KW-0472">Membrane</keyword>
<feature type="transmembrane region" description="Helical" evidence="1">
    <location>
        <begin position="36"/>
        <end position="56"/>
    </location>
</feature>
<reference evidence="2" key="1">
    <citation type="submission" date="2020-01" db="EMBL/GenBank/DDBJ databases">
        <authorList>
            <person name="Meier V. D."/>
            <person name="Meier V D."/>
        </authorList>
    </citation>
    <scope>NUCLEOTIDE SEQUENCE</scope>
    <source>
        <strain evidence="2">HLG_WM_MAG_09</strain>
    </source>
</reference>
<accession>A0A6S6UDI1</accession>
<gene>
    <name evidence="2" type="ORF">HELGO_WM57779</name>
</gene>
<dbReference type="AlphaFoldDB" id="A0A6S6UDI1"/>